<accession>A0A1V4SQK2</accession>
<evidence type="ECO:0000259" key="1">
    <source>
        <dbReference type="Pfam" id="PF00248"/>
    </source>
</evidence>
<dbReference type="Gene3D" id="3.20.20.100">
    <property type="entry name" value="NADP-dependent oxidoreductase domain"/>
    <property type="match status" value="1"/>
</dbReference>
<dbReference type="GO" id="GO:0005829">
    <property type="term" value="C:cytosol"/>
    <property type="evidence" value="ECO:0007669"/>
    <property type="project" value="TreeGrafter"/>
</dbReference>
<dbReference type="PANTHER" id="PTHR43364:SF1">
    <property type="entry name" value="OXIDOREDUCTASE YDHF"/>
    <property type="match status" value="1"/>
</dbReference>
<evidence type="ECO:0000313" key="4">
    <source>
        <dbReference type="Proteomes" id="UP000191448"/>
    </source>
</evidence>
<dbReference type="CDD" id="cd19092">
    <property type="entry name" value="AKR_BsYcsN_EcYdhF-like"/>
    <property type="match status" value="1"/>
</dbReference>
<dbReference type="InterPro" id="IPR036812">
    <property type="entry name" value="NAD(P)_OxRdtase_dom_sf"/>
</dbReference>
<dbReference type="AlphaFoldDB" id="A0A1V4SQK2"/>
<name>A0A1V4SQK2_9CLOT</name>
<dbReference type="Pfam" id="PF00248">
    <property type="entry name" value="Aldo_ket_red"/>
    <property type="match status" value="1"/>
</dbReference>
<dbReference type="EMBL" id="LTAY01000092">
    <property type="protein sequence ID" value="OPX46176.1"/>
    <property type="molecule type" value="Genomic_DNA"/>
</dbReference>
<reference evidence="2 4" key="1">
    <citation type="submission" date="2016-02" db="EMBL/GenBank/DDBJ databases">
        <title>Genome sequence of Clostridium thermobutyricum DSM 4928.</title>
        <authorList>
            <person name="Poehlein A."/>
            <person name="Daniel R."/>
        </authorList>
    </citation>
    <scope>NUCLEOTIDE SEQUENCE [LARGE SCALE GENOMIC DNA]</scope>
    <source>
        <strain evidence="2 4">DSM 4928</strain>
    </source>
</reference>
<feature type="domain" description="NADP-dependent oxidoreductase" evidence="1">
    <location>
        <begin position="14"/>
        <end position="288"/>
    </location>
</feature>
<dbReference type="EC" id="1.-.-.-" evidence="2"/>
<proteinExistence type="predicted"/>
<comment type="caution">
    <text evidence="2">The sequence shown here is derived from an EMBL/GenBank/DDBJ whole genome shotgun (WGS) entry which is preliminary data.</text>
</comment>
<dbReference type="PANTHER" id="PTHR43364">
    <property type="entry name" value="NADH-SPECIFIC METHYLGLYOXAL REDUCTASE-RELATED"/>
    <property type="match status" value="1"/>
</dbReference>
<organism evidence="2 4">
    <name type="scientific">Clostridium thermobutyricum DSM 4928</name>
    <dbReference type="NCBI Taxonomy" id="1121339"/>
    <lineage>
        <taxon>Bacteria</taxon>
        <taxon>Bacillati</taxon>
        <taxon>Bacillota</taxon>
        <taxon>Clostridia</taxon>
        <taxon>Eubacteriales</taxon>
        <taxon>Clostridiaceae</taxon>
        <taxon>Clostridium</taxon>
    </lineage>
</organism>
<dbReference type="InterPro" id="IPR020471">
    <property type="entry name" value="AKR"/>
</dbReference>
<dbReference type="RefSeq" id="WP_080024057.1">
    <property type="nucleotide sequence ID" value="NZ_LTAY01000092.1"/>
</dbReference>
<dbReference type="InterPro" id="IPR050523">
    <property type="entry name" value="AKR_Detox_Biosynth"/>
</dbReference>
<dbReference type="EMBL" id="LTAY01000092">
    <property type="protein sequence ID" value="OPX46063.1"/>
    <property type="molecule type" value="Genomic_DNA"/>
</dbReference>
<dbReference type="GO" id="GO:0016491">
    <property type="term" value="F:oxidoreductase activity"/>
    <property type="evidence" value="ECO:0007669"/>
    <property type="project" value="UniProtKB-KW"/>
</dbReference>
<evidence type="ECO:0000313" key="3">
    <source>
        <dbReference type="EMBL" id="OPX46176.1"/>
    </source>
</evidence>
<sequence length="298" mass="33741">MERIKLTDDLSFSRIIQGFWRLSNWGQTPSETLKFMNNCIELGITTFDTADIYMSETYQREAMKLDKTIRNKIEIVTKCGIKPPIEALFKDVKTPHYNSTKDHIINSVDNSLIRLGVDNIDVVLIHRPDYLMDPSEVAEAFNEIKKAGKVREFGVSNFTPSQFNLLASYYDGKLVTNQIEISPLTVNAFEDGSIDNAMINHSSLMAWSPLSGGKLFKDDCEQAMRVRASLNELKEKYSASSIDQIAYAWILKHPAKIMPIVGSSKISRVKQATSALNINLSHEDWYYILESSLGRSVK</sequence>
<dbReference type="OrthoDB" id="9773828at2"/>
<dbReference type="SUPFAM" id="SSF51430">
    <property type="entry name" value="NAD(P)-linked oxidoreductase"/>
    <property type="match status" value="1"/>
</dbReference>
<dbReference type="Proteomes" id="UP000191448">
    <property type="component" value="Unassembled WGS sequence"/>
</dbReference>
<gene>
    <name evidence="2" type="primary">ydhF_1</name>
    <name evidence="3" type="synonym">ydhF_2</name>
    <name evidence="2" type="ORF">CLTHE_28800</name>
    <name evidence="3" type="ORF">CLTHE_29930</name>
</gene>
<protein>
    <submittedName>
        <fullName evidence="2">Oxidoreductase YdhF</fullName>
        <ecNumber evidence="2">1.-.-.-</ecNumber>
    </submittedName>
</protein>
<keyword evidence="2" id="KW-0560">Oxidoreductase</keyword>
<dbReference type="PRINTS" id="PR00069">
    <property type="entry name" value="ALDKETRDTASE"/>
</dbReference>
<dbReference type="InterPro" id="IPR023210">
    <property type="entry name" value="NADP_OxRdtase_dom"/>
</dbReference>
<evidence type="ECO:0000313" key="2">
    <source>
        <dbReference type="EMBL" id="OPX46063.1"/>
    </source>
</evidence>